<sequence>MVEVFPSSYANHGVSAIPEDSPINDVSRVAAATVAARILMGASVASRPENKTMTREEHTAMMNELNKKRAGWRTPRRGWSSTDSPVTESSVPTPPETTPSHAGDMSHRALPDRSLAAQHAAARKPAEHTASGEQAQRPRPPLPPPRRSYSVMDYEPPSQTHRLSSRMLITDLPPELHYAVFDFLDPIDSTCLGLVNKQFYDIHRRMHGTVPLSTRREGPNDLEWAWRGAGPLVHPSSAPRMPKIDERAESSSSSPPTPAAAPVQRQPHPEPSSAAERQAQIQALERLRVRGQVYCRKCGISRCELHRHLREWMASAGHGYEYCSVSSATSAAPRSRTAAAGIRAAAAGRHPSRSREGPAGAAAARCEFLTILTLF</sequence>
<gene>
    <name evidence="3" type="ORF">HYQ45_016720</name>
</gene>
<feature type="region of interest" description="Disordered" evidence="1">
    <location>
        <begin position="235"/>
        <end position="278"/>
    </location>
</feature>
<dbReference type="OrthoDB" id="3445164at2759"/>
<reference evidence="3" key="1">
    <citation type="journal article" date="2021" name="Mol. Plant Pathol.">
        <title>A 20-kb lineage-specific genomic region tames virulence in pathogenic amphidiploid Verticillium longisporum.</title>
        <authorList>
            <person name="Harting R."/>
            <person name="Starke J."/>
            <person name="Kusch H."/>
            <person name="Poggeler S."/>
            <person name="Maurus I."/>
            <person name="Schluter R."/>
            <person name="Landesfeind M."/>
            <person name="Bulla I."/>
            <person name="Nowrousian M."/>
            <person name="de Jonge R."/>
            <person name="Stahlhut G."/>
            <person name="Hoff K.J."/>
            <person name="Asshauer K.P."/>
            <person name="Thurmer A."/>
            <person name="Stanke M."/>
            <person name="Daniel R."/>
            <person name="Morgenstern B."/>
            <person name="Thomma B.P.H.J."/>
            <person name="Kronstad J.W."/>
            <person name="Braus-Stromeyer S.A."/>
            <person name="Braus G.H."/>
        </authorList>
    </citation>
    <scope>NUCLEOTIDE SEQUENCE</scope>
    <source>
        <strain evidence="3">Vl32</strain>
    </source>
</reference>
<evidence type="ECO:0000313" key="3">
    <source>
        <dbReference type="EMBL" id="KAG7113564.1"/>
    </source>
</evidence>
<dbReference type="Proteomes" id="UP000689129">
    <property type="component" value="Unassembled WGS sequence"/>
</dbReference>
<proteinExistence type="predicted"/>
<dbReference type="EMBL" id="JAEMWZ010000512">
    <property type="protein sequence ID" value="KAG7113564.1"/>
    <property type="molecule type" value="Genomic_DNA"/>
</dbReference>
<dbReference type="AlphaFoldDB" id="A0A8I2Z3Y4"/>
<dbReference type="PROSITE" id="PS50181">
    <property type="entry name" value="FBOX"/>
    <property type="match status" value="1"/>
</dbReference>
<feature type="domain" description="F-box" evidence="2">
    <location>
        <begin position="166"/>
        <end position="202"/>
    </location>
</feature>
<evidence type="ECO:0000259" key="2">
    <source>
        <dbReference type="PROSITE" id="PS50181"/>
    </source>
</evidence>
<protein>
    <recommendedName>
        <fullName evidence="2">F-box domain-containing protein</fullName>
    </recommendedName>
</protein>
<organism evidence="3 4">
    <name type="scientific">Verticillium longisporum</name>
    <name type="common">Verticillium dahliae var. longisporum</name>
    <dbReference type="NCBI Taxonomy" id="100787"/>
    <lineage>
        <taxon>Eukaryota</taxon>
        <taxon>Fungi</taxon>
        <taxon>Dikarya</taxon>
        <taxon>Ascomycota</taxon>
        <taxon>Pezizomycotina</taxon>
        <taxon>Sordariomycetes</taxon>
        <taxon>Hypocreomycetidae</taxon>
        <taxon>Glomerellales</taxon>
        <taxon>Plectosphaerellaceae</taxon>
        <taxon>Verticillium</taxon>
    </lineage>
</organism>
<name>A0A8I2Z3Y4_VERLO</name>
<evidence type="ECO:0000313" key="4">
    <source>
        <dbReference type="Proteomes" id="UP000689129"/>
    </source>
</evidence>
<accession>A0A8I2Z3Y4</accession>
<feature type="region of interest" description="Disordered" evidence="1">
    <location>
        <begin position="67"/>
        <end position="160"/>
    </location>
</feature>
<evidence type="ECO:0000256" key="1">
    <source>
        <dbReference type="SAM" id="MobiDB-lite"/>
    </source>
</evidence>
<dbReference type="InterPro" id="IPR001810">
    <property type="entry name" value="F-box_dom"/>
</dbReference>
<comment type="caution">
    <text evidence="3">The sequence shown here is derived from an EMBL/GenBank/DDBJ whole genome shotgun (WGS) entry which is preliminary data.</text>
</comment>
<dbReference type="CDD" id="cd09917">
    <property type="entry name" value="F-box_SF"/>
    <property type="match status" value="1"/>
</dbReference>
<feature type="compositionally biased region" description="Low complexity" evidence="1">
    <location>
        <begin position="80"/>
        <end position="91"/>
    </location>
</feature>